<dbReference type="Proteomes" id="UP000214646">
    <property type="component" value="Unassembled WGS sequence"/>
</dbReference>
<name>A0A225D3Z5_9BACT</name>
<proteinExistence type="predicted"/>
<evidence type="ECO:0000313" key="1">
    <source>
        <dbReference type="EMBL" id="OWK34364.1"/>
    </source>
</evidence>
<evidence type="ECO:0000313" key="2">
    <source>
        <dbReference type="Proteomes" id="UP000214646"/>
    </source>
</evidence>
<comment type="caution">
    <text evidence="1">The sequence shown here is derived from an EMBL/GenBank/DDBJ whole genome shotgun (WGS) entry which is preliminary data.</text>
</comment>
<gene>
    <name evidence="1" type="ORF">FRUB_10335</name>
</gene>
<protein>
    <submittedName>
        <fullName evidence="1">Uncharacterized protein</fullName>
    </submittedName>
</protein>
<organism evidence="1 2">
    <name type="scientific">Fimbriiglobus ruber</name>
    <dbReference type="NCBI Taxonomy" id="1908690"/>
    <lineage>
        <taxon>Bacteria</taxon>
        <taxon>Pseudomonadati</taxon>
        <taxon>Planctomycetota</taxon>
        <taxon>Planctomycetia</taxon>
        <taxon>Gemmatales</taxon>
        <taxon>Gemmataceae</taxon>
        <taxon>Fimbriiglobus</taxon>
    </lineage>
</organism>
<reference evidence="2" key="1">
    <citation type="submission" date="2017-06" db="EMBL/GenBank/DDBJ databases">
        <title>Genome analysis of Fimbriiglobus ruber SP5, the first member of the order Planctomycetales with confirmed chitinolytic capability.</title>
        <authorList>
            <person name="Ravin N.V."/>
            <person name="Rakitin A.L."/>
            <person name="Ivanova A.A."/>
            <person name="Beletsky A.V."/>
            <person name="Kulichevskaya I.S."/>
            <person name="Mardanov A.V."/>
            <person name="Dedysh S.N."/>
        </authorList>
    </citation>
    <scope>NUCLEOTIDE SEQUENCE [LARGE SCALE GENOMIC DNA]</scope>
    <source>
        <strain evidence="2">SP5</strain>
    </source>
</reference>
<keyword evidence="2" id="KW-1185">Reference proteome</keyword>
<accession>A0A225D3Z5</accession>
<dbReference type="EMBL" id="NIDE01000020">
    <property type="protein sequence ID" value="OWK34364.1"/>
    <property type="molecule type" value="Genomic_DNA"/>
</dbReference>
<sequence>MGTIWVGEWRDGRRVYSVRFGVERGYDGIPEASLEIAE</sequence>
<dbReference type="AlphaFoldDB" id="A0A225D3Z5"/>